<dbReference type="PANTHER" id="PTHR47707:SF1">
    <property type="entry name" value="NUDIX HYDROLASE FAMILY PROTEIN"/>
    <property type="match status" value="1"/>
</dbReference>
<dbReference type="InterPro" id="IPR015797">
    <property type="entry name" value="NUDIX_hydrolase-like_dom_sf"/>
</dbReference>
<evidence type="ECO:0000256" key="9">
    <source>
        <dbReference type="ARBA" id="ARBA00023204"/>
    </source>
</evidence>
<dbReference type="Pfam" id="PF00293">
    <property type="entry name" value="NUDIX"/>
    <property type="match status" value="1"/>
</dbReference>
<feature type="binding site" evidence="18">
    <location>
        <position position="41"/>
    </location>
    <ligand>
        <name>Mg(2+)</name>
        <dbReference type="ChEBI" id="CHEBI:18420"/>
    </ligand>
</feature>
<evidence type="ECO:0000256" key="13">
    <source>
        <dbReference type="ARBA" id="ARBA00040794"/>
    </source>
</evidence>
<name>A0AA37SYV3_9ALTE</name>
<evidence type="ECO:0000256" key="14">
    <source>
        <dbReference type="ARBA" id="ARBA00041592"/>
    </source>
</evidence>
<dbReference type="GO" id="GO:0006260">
    <property type="term" value="P:DNA replication"/>
    <property type="evidence" value="ECO:0007669"/>
    <property type="project" value="UniProtKB-KW"/>
</dbReference>
<evidence type="ECO:0000256" key="7">
    <source>
        <dbReference type="ARBA" id="ARBA00022801"/>
    </source>
</evidence>
<feature type="binding site" evidence="17">
    <location>
        <position position="32"/>
    </location>
    <ligand>
        <name>8-oxo-dGTP</name>
        <dbReference type="ChEBI" id="CHEBI:77896"/>
    </ligand>
</feature>
<dbReference type="EC" id="3.6.1.55" evidence="12"/>
<dbReference type="Proteomes" id="UP001156601">
    <property type="component" value="Unassembled WGS sequence"/>
</dbReference>
<dbReference type="AlphaFoldDB" id="A0AA37SYV3"/>
<reference evidence="21" key="1">
    <citation type="journal article" date="2014" name="Int. J. Syst. Evol. Microbiol.">
        <title>Complete genome sequence of Corynebacterium casei LMG S-19264T (=DSM 44701T), isolated from a smear-ripened cheese.</title>
        <authorList>
            <consortium name="US DOE Joint Genome Institute (JGI-PGF)"/>
            <person name="Walter F."/>
            <person name="Albersmeier A."/>
            <person name="Kalinowski J."/>
            <person name="Ruckert C."/>
        </authorList>
    </citation>
    <scope>NUCLEOTIDE SEQUENCE</scope>
    <source>
        <strain evidence="21">NBRC 110023</strain>
    </source>
</reference>
<feature type="binding site" evidence="17">
    <location>
        <position position="124"/>
    </location>
    <ligand>
        <name>8-oxo-dGTP</name>
        <dbReference type="ChEBI" id="CHEBI:77896"/>
    </ligand>
</feature>
<keyword evidence="8 18" id="KW-0460">Magnesium</keyword>
<evidence type="ECO:0000256" key="1">
    <source>
        <dbReference type="ARBA" id="ARBA00001946"/>
    </source>
</evidence>
<proteinExistence type="inferred from homology"/>
<dbReference type="GO" id="GO:0008413">
    <property type="term" value="F:8-oxo-7,8-dihydroguanosine triphosphate pyrophosphatase activity"/>
    <property type="evidence" value="ECO:0007669"/>
    <property type="project" value="InterPro"/>
</dbReference>
<dbReference type="GO" id="GO:0044715">
    <property type="term" value="F:8-oxo-dGDP phosphatase activity"/>
    <property type="evidence" value="ECO:0007669"/>
    <property type="project" value="TreeGrafter"/>
</dbReference>
<evidence type="ECO:0000256" key="10">
    <source>
        <dbReference type="ARBA" id="ARBA00035861"/>
    </source>
</evidence>
<evidence type="ECO:0000256" key="12">
    <source>
        <dbReference type="ARBA" id="ARBA00038905"/>
    </source>
</evidence>
<dbReference type="FunFam" id="3.90.79.10:FF:000014">
    <property type="entry name" value="8-oxo-dGTP diphosphatase MutT"/>
    <property type="match status" value="1"/>
</dbReference>
<comment type="catalytic activity">
    <reaction evidence="11">
        <text>8-oxo-GTP + H2O = 8-oxo-GMP + diphosphate + H(+)</text>
        <dbReference type="Rhea" id="RHEA:67616"/>
        <dbReference type="ChEBI" id="CHEBI:15377"/>
        <dbReference type="ChEBI" id="CHEBI:15378"/>
        <dbReference type="ChEBI" id="CHEBI:33019"/>
        <dbReference type="ChEBI" id="CHEBI:143553"/>
        <dbReference type="ChEBI" id="CHEBI:145694"/>
    </reaction>
</comment>
<evidence type="ECO:0000313" key="21">
    <source>
        <dbReference type="EMBL" id="GLR71054.1"/>
    </source>
</evidence>
<feature type="domain" description="Nudix hydrolase" evidence="20">
    <location>
        <begin position="3"/>
        <end position="134"/>
    </location>
</feature>
<comment type="similarity">
    <text evidence="2 19">Belongs to the Nudix hydrolase family.</text>
</comment>
<evidence type="ECO:0000256" key="3">
    <source>
        <dbReference type="ARBA" id="ARBA00022457"/>
    </source>
</evidence>
<dbReference type="GO" id="GO:0006281">
    <property type="term" value="P:DNA repair"/>
    <property type="evidence" value="ECO:0007669"/>
    <property type="project" value="UniProtKB-KW"/>
</dbReference>
<gene>
    <name evidence="21" type="ORF">GCM10007852_19620</name>
</gene>
<evidence type="ECO:0000256" key="11">
    <source>
        <dbReference type="ARBA" id="ARBA00036904"/>
    </source>
</evidence>
<dbReference type="PRINTS" id="PR00502">
    <property type="entry name" value="NUDIXFAMILY"/>
</dbReference>
<dbReference type="GO" id="GO:0044716">
    <property type="term" value="F:8-oxo-GDP phosphatase activity"/>
    <property type="evidence" value="ECO:0007669"/>
    <property type="project" value="TreeGrafter"/>
</dbReference>
<dbReference type="InterPro" id="IPR000086">
    <property type="entry name" value="NUDIX_hydrolase_dom"/>
</dbReference>
<dbReference type="InterPro" id="IPR020476">
    <property type="entry name" value="Nudix_hydrolase"/>
</dbReference>
<evidence type="ECO:0000256" key="2">
    <source>
        <dbReference type="ARBA" id="ARBA00005582"/>
    </source>
</evidence>
<dbReference type="InterPro" id="IPR020084">
    <property type="entry name" value="NUDIX_hydrolase_CS"/>
</dbReference>
<feature type="binding site" evidence="18">
    <location>
        <position position="61"/>
    </location>
    <ligand>
        <name>Mg(2+)</name>
        <dbReference type="ChEBI" id="CHEBI:18420"/>
    </ligand>
</feature>
<dbReference type="PROSITE" id="PS51462">
    <property type="entry name" value="NUDIX"/>
    <property type="match status" value="1"/>
</dbReference>
<evidence type="ECO:0000256" key="8">
    <source>
        <dbReference type="ARBA" id="ARBA00022842"/>
    </source>
</evidence>
<dbReference type="Gene3D" id="3.90.79.10">
    <property type="entry name" value="Nucleoside Triphosphate Pyrophosphohydrolase"/>
    <property type="match status" value="1"/>
</dbReference>
<evidence type="ECO:0000259" key="20">
    <source>
        <dbReference type="PROSITE" id="PS51462"/>
    </source>
</evidence>
<dbReference type="NCBIfam" id="TIGR00586">
    <property type="entry name" value="mutt"/>
    <property type="match status" value="1"/>
</dbReference>
<evidence type="ECO:0000256" key="15">
    <source>
        <dbReference type="ARBA" id="ARBA00041979"/>
    </source>
</evidence>
<evidence type="ECO:0000256" key="16">
    <source>
        <dbReference type="ARBA" id="ARBA00042798"/>
    </source>
</evidence>
<dbReference type="GO" id="GO:0046872">
    <property type="term" value="F:metal ion binding"/>
    <property type="evidence" value="ECO:0007669"/>
    <property type="project" value="UniProtKB-KW"/>
</dbReference>
<evidence type="ECO:0000256" key="5">
    <source>
        <dbReference type="ARBA" id="ARBA00022723"/>
    </source>
</evidence>
<feature type="binding site" evidence="17">
    <location>
        <begin position="38"/>
        <end position="41"/>
    </location>
    <ligand>
        <name>8-oxo-dGTP</name>
        <dbReference type="ChEBI" id="CHEBI:77896"/>
    </ligand>
</feature>
<evidence type="ECO:0000256" key="17">
    <source>
        <dbReference type="PIRSR" id="PIRSR603561-1"/>
    </source>
</evidence>
<sequence length="134" mass="15020">MKVVNVAVGIIIKRDSMDGDKYFVCRRAAHQHQGNKWEFPGGKVDTGETPREALKRELKEEVGIDVQGDPVLEFEINHKYPDKHVNLYIFTVDAFKGEATGNEGQEAKWVNLPTLSSLEFPEANAAIISHLQSN</sequence>
<keyword evidence="22" id="KW-1185">Reference proteome</keyword>
<keyword evidence="5 18" id="KW-0479">Metal-binding</keyword>
<dbReference type="PROSITE" id="PS00893">
    <property type="entry name" value="NUDIX_BOX"/>
    <property type="match status" value="1"/>
</dbReference>
<evidence type="ECO:0000313" key="22">
    <source>
        <dbReference type="Proteomes" id="UP001156601"/>
    </source>
</evidence>
<dbReference type="InterPro" id="IPR047127">
    <property type="entry name" value="MutT-like"/>
</dbReference>
<keyword evidence="7 19" id="KW-0378">Hydrolase</keyword>
<feature type="binding site" evidence="17">
    <location>
        <position position="27"/>
    </location>
    <ligand>
        <name>8-oxo-dGTP</name>
        <dbReference type="ChEBI" id="CHEBI:77896"/>
    </ligand>
</feature>
<protein>
    <recommendedName>
        <fullName evidence="13">8-oxo-dGTP diphosphatase</fullName>
        <ecNumber evidence="12">3.6.1.55</ecNumber>
    </recommendedName>
    <alternativeName>
        <fullName evidence="16">7,8-dihydro-8-oxoguanine-triphosphatase</fullName>
    </alternativeName>
    <alternativeName>
        <fullName evidence="15">Mutator protein MutT</fullName>
    </alternativeName>
    <alternativeName>
        <fullName evidence="14">dGTP pyrophosphohydrolase</fullName>
    </alternativeName>
</protein>
<keyword evidence="6" id="KW-0227">DNA damage</keyword>
<comment type="cofactor">
    <cofactor evidence="1 18">
        <name>Mg(2+)</name>
        <dbReference type="ChEBI" id="CHEBI:18420"/>
    </cofactor>
</comment>
<dbReference type="EMBL" id="BSOT01000005">
    <property type="protein sequence ID" value="GLR71054.1"/>
    <property type="molecule type" value="Genomic_DNA"/>
</dbReference>
<keyword evidence="4" id="KW-0235">DNA replication</keyword>
<accession>A0AA37SYV3</accession>
<reference evidence="21" key="2">
    <citation type="submission" date="2023-01" db="EMBL/GenBank/DDBJ databases">
        <title>Draft genome sequence of Agaribacter marinus strain NBRC 110023.</title>
        <authorList>
            <person name="Sun Q."/>
            <person name="Mori K."/>
        </authorList>
    </citation>
    <scope>NUCLEOTIDE SEQUENCE</scope>
    <source>
        <strain evidence="21">NBRC 110023</strain>
    </source>
</reference>
<organism evidence="21 22">
    <name type="scientific">Agaribacter marinus</name>
    <dbReference type="NCBI Taxonomy" id="1431249"/>
    <lineage>
        <taxon>Bacteria</taxon>
        <taxon>Pseudomonadati</taxon>
        <taxon>Pseudomonadota</taxon>
        <taxon>Gammaproteobacteria</taxon>
        <taxon>Alteromonadales</taxon>
        <taxon>Alteromonadaceae</taxon>
        <taxon>Agaribacter</taxon>
    </lineage>
</organism>
<evidence type="ECO:0000256" key="18">
    <source>
        <dbReference type="PIRSR" id="PIRSR603561-2"/>
    </source>
</evidence>
<dbReference type="CDD" id="cd03425">
    <property type="entry name" value="NUDIX_MutT_NudA_like"/>
    <property type="match status" value="1"/>
</dbReference>
<comment type="catalytic activity">
    <reaction evidence="10">
        <text>8-oxo-dGTP + H2O = 8-oxo-dGMP + diphosphate + H(+)</text>
        <dbReference type="Rhea" id="RHEA:31575"/>
        <dbReference type="ChEBI" id="CHEBI:15377"/>
        <dbReference type="ChEBI" id="CHEBI:15378"/>
        <dbReference type="ChEBI" id="CHEBI:33019"/>
        <dbReference type="ChEBI" id="CHEBI:63224"/>
        <dbReference type="ChEBI" id="CHEBI:77896"/>
        <dbReference type="EC" id="3.6.1.55"/>
    </reaction>
</comment>
<dbReference type="PANTHER" id="PTHR47707">
    <property type="entry name" value="8-OXO-DGTP DIPHOSPHATASE"/>
    <property type="match status" value="1"/>
</dbReference>
<keyword evidence="9" id="KW-0234">DNA repair</keyword>
<dbReference type="InterPro" id="IPR003561">
    <property type="entry name" value="Mutator_MutT"/>
</dbReference>
<evidence type="ECO:0000256" key="19">
    <source>
        <dbReference type="RuleBase" id="RU003476"/>
    </source>
</evidence>
<dbReference type="SUPFAM" id="SSF55811">
    <property type="entry name" value="Nudix"/>
    <property type="match status" value="1"/>
</dbReference>
<comment type="caution">
    <text evidence="21">The sequence shown here is derived from an EMBL/GenBank/DDBJ whole genome shotgun (WGS) entry which is preliminary data.</text>
</comment>
<evidence type="ECO:0000256" key="4">
    <source>
        <dbReference type="ARBA" id="ARBA00022705"/>
    </source>
</evidence>
<dbReference type="GO" id="GO:0035539">
    <property type="term" value="F:8-oxo-7,8-dihydrodeoxyguanosine triphosphate pyrophosphatase activity"/>
    <property type="evidence" value="ECO:0007669"/>
    <property type="project" value="UniProtKB-EC"/>
</dbReference>
<keyword evidence="3" id="KW-0515">Mutator protein</keyword>
<evidence type="ECO:0000256" key="6">
    <source>
        <dbReference type="ARBA" id="ARBA00022763"/>
    </source>
</evidence>